<evidence type="ECO:0000256" key="4">
    <source>
        <dbReference type="ARBA" id="ARBA00022989"/>
    </source>
</evidence>
<keyword evidence="3" id="KW-0256">Endoplasmic reticulum</keyword>
<dbReference type="InterPro" id="IPR024512">
    <property type="entry name" value="Ser_palmitoyltrfase_ssu-like"/>
</dbReference>
<dbReference type="EMBL" id="JAPVEB010000004">
    <property type="protein sequence ID" value="KAJ5264893.1"/>
    <property type="molecule type" value="Genomic_DNA"/>
</dbReference>
<evidence type="ECO:0000256" key="1">
    <source>
        <dbReference type="ARBA" id="ARBA00004477"/>
    </source>
</evidence>
<evidence type="ECO:0000256" key="3">
    <source>
        <dbReference type="ARBA" id="ARBA00022824"/>
    </source>
</evidence>
<gene>
    <name evidence="7" type="ORF">N7505_007686</name>
</gene>
<dbReference type="Pfam" id="PF11779">
    <property type="entry name" value="SPT_ssu-like"/>
    <property type="match status" value="1"/>
</dbReference>
<evidence type="ECO:0000256" key="2">
    <source>
        <dbReference type="ARBA" id="ARBA00022692"/>
    </source>
</evidence>
<comment type="caution">
    <text evidence="7">The sequence shown here is derived from an EMBL/GenBank/DDBJ whole genome shotgun (WGS) entry which is preliminary data.</text>
</comment>
<name>A0ABQ8WET3_PENCH</name>
<evidence type="ECO:0000313" key="8">
    <source>
        <dbReference type="Proteomes" id="UP001220256"/>
    </source>
</evidence>
<dbReference type="Proteomes" id="UP001220256">
    <property type="component" value="Unassembled WGS sequence"/>
</dbReference>
<keyword evidence="2 6" id="KW-0812">Transmembrane</keyword>
<keyword evidence="4 6" id="KW-1133">Transmembrane helix</keyword>
<feature type="transmembrane region" description="Helical" evidence="6">
    <location>
        <begin position="75"/>
        <end position="96"/>
    </location>
</feature>
<protein>
    <submittedName>
        <fullName evidence="7">Uncharacterized protein</fullName>
    </submittedName>
</protein>
<evidence type="ECO:0000256" key="6">
    <source>
        <dbReference type="SAM" id="Phobius"/>
    </source>
</evidence>
<reference evidence="7 8" key="1">
    <citation type="journal article" date="2023" name="IMA Fungus">
        <title>Comparative genomic study of the Penicillium genus elucidates a diverse pangenome and 15 lateral gene transfer events.</title>
        <authorList>
            <person name="Petersen C."/>
            <person name="Sorensen T."/>
            <person name="Nielsen M.R."/>
            <person name="Sondergaard T.E."/>
            <person name="Sorensen J.L."/>
            <person name="Fitzpatrick D.A."/>
            <person name="Frisvad J.C."/>
            <person name="Nielsen K.L."/>
        </authorList>
    </citation>
    <scope>NUCLEOTIDE SEQUENCE [LARGE SCALE GENOMIC DNA]</scope>
    <source>
        <strain evidence="7 8">IBT 3361</strain>
    </source>
</reference>
<organism evidence="7 8">
    <name type="scientific">Penicillium chrysogenum</name>
    <name type="common">Penicillium notatum</name>
    <dbReference type="NCBI Taxonomy" id="5076"/>
    <lineage>
        <taxon>Eukaryota</taxon>
        <taxon>Fungi</taxon>
        <taxon>Dikarya</taxon>
        <taxon>Ascomycota</taxon>
        <taxon>Pezizomycotina</taxon>
        <taxon>Eurotiomycetes</taxon>
        <taxon>Eurotiomycetidae</taxon>
        <taxon>Eurotiales</taxon>
        <taxon>Aspergillaceae</taxon>
        <taxon>Penicillium</taxon>
        <taxon>Penicillium chrysogenum species complex</taxon>
    </lineage>
</organism>
<accession>A0ABQ8WET3</accession>
<comment type="subcellular location">
    <subcellularLocation>
        <location evidence="1">Endoplasmic reticulum membrane</location>
        <topology evidence="1">Multi-pass membrane protein</topology>
    </subcellularLocation>
</comment>
<proteinExistence type="predicted"/>
<keyword evidence="8" id="KW-1185">Reference proteome</keyword>
<evidence type="ECO:0000313" key="7">
    <source>
        <dbReference type="EMBL" id="KAJ5264893.1"/>
    </source>
</evidence>
<evidence type="ECO:0000256" key="5">
    <source>
        <dbReference type="ARBA" id="ARBA00023136"/>
    </source>
</evidence>
<keyword evidence="5 6" id="KW-0472">Membrane</keyword>
<sequence>MLTEIEAFYMPSTYIHIVDNLVSKCPSTMKAVARIANTRKQRHNIQEQFLHFILLEYYRYEVTFGPYVMTPTERLVTNIFVILVLSLLCWALLLYSPSLLYRKLTRVMWLLTGHGGEILRTDQGLLEGPRNPVVPVGS</sequence>